<evidence type="ECO:0000256" key="6">
    <source>
        <dbReference type="ARBA" id="ARBA00023004"/>
    </source>
</evidence>
<dbReference type="CDD" id="cd03500">
    <property type="entry name" value="SQR_TypeA_SdhD_like"/>
    <property type="match status" value="1"/>
</dbReference>
<organism evidence="10 11">
    <name type="scientific">Demequina sediminis</name>
    <dbReference type="NCBI Taxonomy" id="1930058"/>
    <lineage>
        <taxon>Bacteria</taxon>
        <taxon>Bacillati</taxon>
        <taxon>Actinomycetota</taxon>
        <taxon>Actinomycetes</taxon>
        <taxon>Micrococcales</taxon>
        <taxon>Demequinaceae</taxon>
        <taxon>Demequina</taxon>
    </lineage>
</organism>
<evidence type="ECO:0000256" key="8">
    <source>
        <dbReference type="SAM" id="MobiDB-lite"/>
    </source>
</evidence>
<feature type="region of interest" description="Disordered" evidence="8">
    <location>
        <begin position="1"/>
        <end position="25"/>
    </location>
</feature>
<dbReference type="Gene3D" id="1.20.1300.10">
    <property type="entry name" value="Fumarate reductase/succinate dehydrogenase, transmembrane subunit"/>
    <property type="match status" value="1"/>
</dbReference>
<comment type="caution">
    <text evidence="10">The sequence shown here is derived from an EMBL/GenBank/DDBJ whole genome shotgun (WGS) entry which is preliminary data.</text>
</comment>
<proteinExistence type="predicted"/>
<keyword evidence="3 9" id="KW-0812">Transmembrane</keyword>
<evidence type="ECO:0000313" key="10">
    <source>
        <dbReference type="EMBL" id="GAA5518025.1"/>
    </source>
</evidence>
<dbReference type="InterPro" id="IPR034804">
    <property type="entry name" value="SQR/QFR_C/D"/>
</dbReference>
<evidence type="ECO:0000256" key="3">
    <source>
        <dbReference type="ARBA" id="ARBA00022692"/>
    </source>
</evidence>
<feature type="transmembrane region" description="Helical" evidence="9">
    <location>
        <begin position="37"/>
        <end position="55"/>
    </location>
</feature>
<dbReference type="SUPFAM" id="SSF81343">
    <property type="entry name" value="Fumarate reductase respiratory complex transmembrane subunits"/>
    <property type="match status" value="1"/>
</dbReference>
<keyword evidence="5 9" id="KW-1133">Transmembrane helix</keyword>
<name>A0ABP9WGY6_9MICO</name>
<evidence type="ECO:0000256" key="7">
    <source>
        <dbReference type="ARBA" id="ARBA00023136"/>
    </source>
</evidence>
<keyword evidence="6" id="KW-0408">Iron</keyword>
<sequence length="161" mass="17891">MTTAQPAQPAPRAPRLKEPQVRSGRLRPGAEQWSWRFMRLSGPLLVVLILTHLFINLMTGDGVNQIDFAFVAGKWAAPLWKIWDLTMLVLAMLHGGNGMRLLINDYAQRPWMKKLLHGALGVAVIGIIVLGSLVIFTFDPCPTGTDPELLNIELCKELGRL</sequence>
<dbReference type="Pfam" id="PF01127">
    <property type="entry name" value="Sdh_cyt"/>
    <property type="match status" value="1"/>
</dbReference>
<evidence type="ECO:0000313" key="11">
    <source>
        <dbReference type="Proteomes" id="UP001426770"/>
    </source>
</evidence>
<dbReference type="Proteomes" id="UP001426770">
    <property type="component" value="Unassembled WGS sequence"/>
</dbReference>
<evidence type="ECO:0008006" key="12">
    <source>
        <dbReference type="Google" id="ProtNLM"/>
    </source>
</evidence>
<evidence type="ECO:0000256" key="4">
    <source>
        <dbReference type="ARBA" id="ARBA00022723"/>
    </source>
</evidence>
<accession>A0ABP9WGY6</accession>
<keyword evidence="11" id="KW-1185">Reference proteome</keyword>
<dbReference type="InterPro" id="IPR000701">
    <property type="entry name" value="SuccDH_FuR_B_TM-su"/>
</dbReference>
<keyword evidence="2" id="KW-0349">Heme</keyword>
<feature type="transmembrane region" description="Helical" evidence="9">
    <location>
        <begin position="75"/>
        <end position="94"/>
    </location>
</feature>
<keyword evidence="7 9" id="KW-0472">Membrane</keyword>
<reference evidence="10 11" key="1">
    <citation type="submission" date="2024-02" db="EMBL/GenBank/DDBJ databases">
        <title>Lysinimicrobium sediminis NBRC 112286.</title>
        <authorList>
            <person name="Ichikawa N."/>
            <person name="Katano-Makiyama Y."/>
            <person name="Hidaka K."/>
        </authorList>
    </citation>
    <scope>NUCLEOTIDE SEQUENCE [LARGE SCALE GENOMIC DNA]</scope>
    <source>
        <strain evidence="10 11">NBRC 112286</strain>
    </source>
</reference>
<evidence type="ECO:0000256" key="1">
    <source>
        <dbReference type="ARBA" id="ARBA00004370"/>
    </source>
</evidence>
<gene>
    <name evidence="10" type="ORF">Lsed01_00442</name>
</gene>
<dbReference type="EMBL" id="BAABRR010000002">
    <property type="protein sequence ID" value="GAA5518025.1"/>
    <property type="molecule type" value="Genomic_DNA"/>
</dbReference>
<comment type="subcellular location">
    <subcellularLocation>
        <location evidence="1">Membrane</location>
    </subcellularLocation>
</comment>
<dbReference type="RefSeq" id="WP_345378346.1">
    <property type="nucleotide sequence ID" value="NZ_BAABRR010000002.1"/>
</dbReference>
<keyword evidence="4" id="KW-0479">Metal-binding</keyword>
<evidence type="ECO:0000256" key="2">
    <source>
        <dbReference type="ARBA" id="ARBA00022617"/>
    </source>
</evidence>
<protein>
    <recommendedName>
        <fullName evidence="12">Succinate dehydrogenase</fullName>
    </recommendedName>
</protein>
<evidence type="ECO:0000256" key="9">
    <source>
        <dbReference type="SAM" id="Phobius"/>
    </source>
</evidence>
<feature type="transmembrane region" description="Helical" evidence="9">
    <location>
        <begin position="115"/>
        <end position="138"/>
    </location>
</feature>
<evidence type="ECO:0000256" key="5">
    <source>
        <dbReference type="ARBA" id="ARBA00022989"/>
    </source>
</evidence>